<reference evidence="18" key="1">
    <citation type="journal article" date="2024" name="Syst. Appl. Microbiol.">
        <title>First single-strain enrichments of Electrothrix cable bacteria, description of E. aestuarii sp. nov. and E. rattekaaiensis sp. nov., and proposal of a cable bacteria taxonomy following the rules of the SeqCode.</title>
        <authorList>
            <person name="Plum-Jensen L.E."/>
            <person name="Schramm A."/>
            <person name="Marshall I.P.G."/>
        </authorList>
    </citation>
    <scope>NUCLEOTIDE SEQUENCE</scope>
    <source>
        <strain evidence="18">Rat1</strain>
    </source>
</reference>
<keyword evidence="11 15" id="KW-0255">Endonuclease</keyword>
<dbReference type="PANTHER" id="PTHR11207:SF0">
    <property type="entry name" value="RIBONUCLEASE 3"/>
    <property type="match status" value="1"/>
</dbReference>
<evidence type="ECO:0000256" key="15">
    <source>
        <dbReference type="HAMAP-Rule" id="MF_00104"/>
    </source>
</evidence>
<dbReference type="GO" id="GO:0046872">
    <property type="term" value="F:metal ion binding"/>
    <property type="evidence" value="ECO:0007669"/>
    <property type="project" value="UniProtKB-KW"/>
</dbReference>
<keyword evidence="15" id="KW-0699">rRNA-binding</keyword>
<evidence type="ECO:0000256" key="12">
    <source>
        <dbReference type="ARBA" id="ARBA00022801"/>
    </source>
</evidence>
<dbReference type="SUPFAM" id="SSF69065">
    <property type="entry name" value="RNase III domain-like"/>
    <property type="match status" value="1"/>
</dbReference>
<keyword evidence="6 15" id="KW-0698">rRNA processing</keyword>
<dbReference type="GO" id="GO:0008033">
    <property type="term" value="P:tRNA processing"/>
    <property type="evidence" value="ECO:0007669"/>
    <property type="project" value="UniProtKB-KW"/>
</dbReference>
<name>A0AAU8LQ39_9BACT</name>
<dbReference type="InterPro" id="IPR036389">
    <property type="entry name" value="RNase_III_sf"/>
</dbReference>
<comment type="cofactor">
    <cofactor evidence="15">
        <name>Mg(2+)</name>
        <dbReference type="ChEBI" id="CHEBI:18420"/>
    </cofactor>
</comment>
<feature type="domain" description="RNase III" evidence="17">
    <location>
        <begin position="16"/>
        <end position="144"/>
    </location>
</feature>
<keyword evidence="9 15" id="KW-0540">Nuclease</keyword>
<dbReference type="FunFam" id="3.30.160.20:FF:000003">
    <property type="entry name" value="Ribonuclease 3"/>
    <property type="match status" value="1"/>
</dbReference>
<dbReference type="EC" id="3.1.26.3" evidence="15"/>
<dbReference type="GO" id="GO:0010468">
    <property type="term" value="P:regulation of gene expression"/>
    <property type="evidence" value="ECO:0007669"/>
    <property type="project" value="TreeGrafter"/>
</dbReference>
<dbReference type="Pfam" id="PF14622">
    <property type="entry name" value="Ribonucleas_3_3"/>
    <property type="match status" value="1"/>
</dbReference>
<evidence type="ECO:0000256" key="5">
    <source>
        <dbReference type="ARBA" id="ARBA00022490"/>
    </source>
</evidence>
<comment type="subunit">
    <text evidence="4 15">Homodimer.</text>
</comment>
<evidence type="ECO:0000259" key="17">
    <source>
        <dbReference type="PROSITE" id="PS50142"/>
    </source>
</evidence>
<dbReference type="HAMAP" id="MF_00104">
    <property type="entry name" value="RNase_III"/>
    <property type="match status" value="1"/>
</dbReference>
<dbReference type="GO" id="GO:0006364">
    <property type="term" value="P:rRNA processing"/>
    <property type="evidence" value="ECO:0007669"/>
    <property type="project" value="UniProtKB-UniRule"/>
</dbReference>
<accession>A0AAU8LQ39</accession>
<proteinExistence type="inferred from homology"/>
<dbReference type="EMBL" id="CP159373">
    <property type="protein sequence ID" value="XCN71137.1"/>
    <property type="molecule type" value="Genomic_DNA"/>
</dbReference>
<dbReference type="GO" id="GO:0003725">
    <property type="term" value="F:double-stranded RNA binding"/>
    <property type="evidence" value="ECO:0007669"/>
    <property type="project" value="TreeGrafter"/>
</dbReference>
<dbReference type="Pfam" id="PF00035">
    <property type="entry name" value="dsrm"/>
    <property type="match status" value="1"/>
</dbReference>
<evidence type="ECO:0000256" key="13">
    <source>
        <dbReference type="ARBA" id="ARBA00022842"/>
    </source>
</evidence>
<evidence type="ECO:0000259" key="16">
    <source>
        <dbReference type="PROSITE" id="PS50137"/>
    </source>
</evidence>
<dbReference type="GO" id="GO:0005737">
    <property type="term" value="C:cytoplasm"/>
    <property type="evidence" value="ECO:0007669"/>
    <property type="project" value="UniProtKB-SubCell"/>
</dbReference>
<dbReference type="GO" id="GO:0019843">
    <property type="term" value="F:rRNA binding"/>
    <property type="evidence" value="ECO:0007669"/>
    <property type="project" value="UniProtKB-KW"/>
</dbReference>
<evidence type="ECO:0000256" key="6">
    <source>
        <dbReference type="ARBA" id="ARBA00022552"/>
    </source>
</evidence>
<evidence type="ECO:0000256" key="1">
    <source>
        <dbReference type="ARBA" id="ARBA00000109"/>
    </source>
</evidence>
<dbReference type="GO" id="GO:0042802">
    <property type="term" value="F:identical protein binding"/>
    <property type="evidence" value="ECO:0007669"/>
    <property type="project" value="UniProtKB-ARBA"/>
</dbReference>
<evidence type="ECO:0000256" key="10">
    <source>
        <dbReference type="ARBA" id="ARBA00022723"/>
    </source>
</evidence>
<dbReference type="PROSITE" id="PS50137">
    <property type="entry name" value="DS_RBD"/>
    <property type="match status" value="1"/>
</dbReference>
<comment type="similarity">
    <text evidence="3">Belongs to the ribonuclease III family.</text>
</comment>
<evidence type="ECO:0000313" key="18">
    <source>
        <dbReference type="EMBL" id="XCN71137.1"/>
    </source>
</evidence>
<dbReference type="SMART" id="SM00535">
    <property type="entry name" value="RIBOc"/>
    <property type="match status" value="1"/>
</dbReference>
<dbReference type="NCBIfam" id="TIGR02191">
    <property type="entry name" value="RNaseIII"/>
    <property type="match status" value="1"/>
</dbReference>
<dbReference type="InterPro" id="IPR014720">
    <property type="entry name" value="dsRBD_dom"/>
</dbReference>
<dbReference type="GO" id="GO:0004525">
    <property type="term" value="F:ribonuclease III activity"/>
    <property type="evidence" value="ECO:0007669"/>
    <property type="project" value="UniProtKB-UniRule"/>
</dbReference>
<evidence type="ECO:0000256" key="11">
    <source>
        <dbReference type="ARBA" id="ARBA00022759"/>
    </source>
</evidence>
<feature type="active site" evidence="15">
    <location>
        <position position="133"/>
    </location>
</feature>
<dbReference type="PROSITE" id="PS00517">
    <property type="entry name" value="RNASE_3_1"/>
    <property type="match status" value="1"/>
</dbReference>
<comment type="function">
    <text evidence="15">Digests double-stranded RNA. Involved in the processing of primary rRNA transcript to yield the immediate precursors to the large and small rRNAs (23S and 16S). Processes some mRNAs, and tRNAs when they are encoded in the rRNA operon. Processes pre-crRNA and tracrRNA of type II CRISPR loci if present in the organism.</text>
</comment>
<sequence>MGTSIEILLLDQTEQLAELQKKLGYTFIKKELLLLSMIHSSFAFERLDTRQHNETLEFLGDAVLDLTIGHMLFTRFPKKREGQLTRIRSALVNEAGLAKVARCLDLGKYLLLGRGEDGSGGREKSSILSCAYEALVGAMFMDSGYDTVLRYVQQTFAPLIEQQGERLIHADSKSRLQEYLQELHNEGPSYVLDEEEGPAHARIFSVSARFRDQVLGAGKAGSKKEAEQQAARAALALLQEAAKK</sequence>
<reference evidence="18" key="2">
    <citation type="submission" date="2024-06" db="EMBL/GenBank/DDBJ databases">
        <authorList>
            <person name="Plum-Jensen L.E."/>
            <person name="Schramm A."/>
            <person name="Marshall I.P.G."/>
        </authorList>
    </citation>
    <scope>NUCLEOTIDE SEQUENCE</scope>
    <source>
        <strain evidence="18">Rat1</strain>
    </source>
</reference>
<evidence type="ECO:0000256" key="8">
    <source>
        <dbReference type="ARBA" id="ARBA00022694"/>
    </source>
</evidence>
<dbReference type="KEGG" id="eaj:Q3M24_12505"/>
<keyword evidence="14 15" id="KW-0694">RNA-binding</keyword>
<keyword evidence="5 15" id="KW-0963">Cytoplasm</keyword>
<dbReference type="SMART" id="SM00358">
    <property type="entry name" value="DSRM"/>
    <property type="match status" value="1"/>
</dbReference>
<feature type="binding site" evidence="15">
    <location>
        <position position="57"/>
    </location>
    <ligand>
        <name>Mg(2+)</name>
        <dbReference type="ChEBI" id="CHEBI:18420"/>
    </ligand>
</feature>
<dbReference type="PROSITE" id="PS50142">
    <property type="entry name" value="RNASE_3_2"/>
    <property type="match status" value="1"/>
</dbReference>
<dbReference type="InterPro" id="IPR011907">
    <property type="entry name" value="RNase_III"/>
</dbReference>
<organism evidence="18">
    <name type="scientific">Candidatus Electrothrix aestuarii</name>
    <dbReference type="NCBI Taxonomy" id="3062594"/>
    <lineage>
        <taxon>Bacteria</taxon>
        <taxon>Pseudomonadati</taxon>
        <taxon>Thermodesulfobacteriota</taxon>
        <taxon>Desulfobulbia</taxon>
        <taxon>Desulfobulbales</taxon>
        <taxon>Desulfobulbaceae</taxon>
        <taxon>Candidatus Electrothrix</taxon>
    </lineage>
</organism>
<keyword evidence="13 15" id="KW-0460">Magnesium</keyword>
<comment type="catalytic activity">
    <reaction evidence="1 15">
        <text>Endonucleolytic cleavage to 5'-phosphomonoester.</text>
        <dbReference type="EC" id="3.1.26.3"/>
    </reaction>
</comment>
<evidence type="ECO:0000256" key="4">
    <source>
        <dbReference type="ARBA" id="ARBA00011738"/>
    </source>
</evidence>
<keyword evidence="10 15" id="KW-0479">Metal-binding</keyword>
<comment type="subcellular location">
    <subcellularLocation>
        <location evidence="2 15">Cytoplasm</location>
    </subcellularLocation>
</comment>
<protein>
    <recommendedName>
        <fullName evidence="15">Ribonuclease 3</fullName>
        <ecNumber evidence="15">3.1.26.3</ecNumber>
    </recommendedName>
    <alternativeName>
        <fullName evidence="15">Ribonuclease III</fullName>
        <shortName evidence="15">RNase III</shortName>
    </alternativeName>
</protein>
<dbReference type="FunFam" id="1.10.1520.10:FF:000001">
    <property type="entry name" value="Ribonuclease 3"/>
    <property type="match status" value="1"/>
</dbReference>
<feature type="binding site" evidence="15">
    <location>
        <position position="133"/>
    </location>
    <ligand>
        <name>Mg(2+)</name>
        <dbReference type="ChEBI" id="CHEBI:18420"/>
    </ligand>
</feature>
<dbReference type="SUPFAM" id="SSF54768">
    <property type="entry name" value="dsRNA-binding domain-like"/>
    <property type="match status" value="1"/>
</dbReference>
<dbReference type="Gene3D" id="3.30.160.20">
    <property type="match status" value="1"/>
</dbReference>
<comment type="caution">
    <text evidence="15">Lacks conserved residue(s) required for the propagation of feature annotation.</text>
</comment>
<evidence type="ECO:0000256" key="9">
    <source>
        <dbReference type="ARBA" id="ARBA00022722"/>
    </source>
</evidence>
<dbReference type="GO" id="GO:0006397">
    <property type="term" value="P:mRNA processing"/>
    <property type="evidence" value="ECO:0007669"/>
    <property type="project" value="UniProtKB-UniRule"/>
</dbReference>
<evidence type="ECO:0000256" key="14">
    <source>
        <dbReference type="ARBA" id="ARBA00022884"/>
    </source>
</evidence>
<dbReference type="InterPro" id="IPR000999">
    <property type="entry name" value="RNase_III_dom"/>
</dbReference>
<gene>
    <name evidence="15 18" type="primary">rnc</name>
    <name evidence="18" type="ORF">Q3M24_12505</name>
</gene>
<dbReference type="CDD" id="cd10845">
    <property type="entry name" value="DSRM_RNAse_III_family"/>
    <property type="match status" value="1"/>
</dbReference>
<feature type="active site" evidence="15">
    <location>
        <position position="61"/>
    </location>
</feature>
<dbReference type="Gene3D" id="1.10.1520.10">
    <property type="entry name" value="Ribonuclease III domain"/>
    <property type="match status" value="1"/>
</dbReference>
<keyword evidence="7 15" id="KW-0507">mRNA processing</keyword>
<dbReference type="CDD" id="cd00593">
    <property type="entry name" value="RIBOc"/>
    <property type="match status" value="1"/>
</dbReference>
<dbReference type="PANTHER" id="PTHR11207">
    <property type="entry name" value="RIBONUCLEASE III"/>
    <property type="match status" value="1"/>
</dbReference>
<dbReference type="AlphaFoldDB" id="A0AAU8LQ39"/>
<keyword evidence="12 15" id="KW-0378">Hydrolase</keyword>
<keyword evidence="8 15" id="KW-0819">tRNA processing</keyword>
<evidence type="ECO:0000256" key="7">
    <source>
        <dbReference type="ARBA" id="ARBA00022664"/>
    </source>
</evidence>
<feature type="domain" description="DRBM" evidence="16">
    <location>
        <begin position="171"/>
        <end position="240"/>
    </location>
</feature>
<evidence type="ECO:0000256" key="2">
    <source>
        <dbReference type="ARBA" id="ARBA00004496"/>
    </source>
</evidence>
<evidence type="ECO:0000256" key="3">
    <source>
        <dbReference type="ARBA" id="ARBA00010183"/>
    </source>
</evidence>